<comment type="caution">
    <text evidence="2">The sequence shown here is derived from an EMBL/GenBank/DDBJ whole genome shotgun (WGS) entry which is preliminary data.</text>
</comment>
<evidence type="ECO:0000256" key="1">
    <source>
        <dbReference type="SAM" id="MobiDB-lite"/>
    </source>
</evidence>
<gene>
    <name evidence="2" type="ORF">FSARC_5413</name>
</gene>
<evidence type="ECO:0000313" key="2">
    <source>
        <dbReference type="EMBL" id="KAF4966974.1"/>
    </source>
</evidence>
<reference evidence="2" key="1">
    <citation type="journal article" date="2020" name="BMC Genomics">
        <title>Correction to: Identification and distribution of gene clusters required for synthesis of sphingolipid metabolism inhibitors in diverse species of the filamentous fungus Fusarium.</title>
        <authorList>
            <person name="Kim H.S."/>
            <person name="Lohmar J.M."/>
            <person name="Busman M."/>
            <person name="Brown D.W."/>
            <person name="Naumann T.A."/>
            <person name="Divon H.H."/>
            <person name="Lysoe E."/>
            <person name="Uhlig S."/>
            <person name="Proctor R.H."/>
        </authorList>
    </citation>
    <scope>NUCLEOTIDE SEQUENCE</scope>
    <source>
        <strain evidence="2">NRRL 20472</strain>
    </source>
</reference>
<feature type="compositionally biased region" description="Polar residues" evidence="1">
    <location>
        <begin position="29"/>
        <end position="46"/>
    </location>
</feature>
<feature type="region of interest" description="Disordered" evidence="1">
    <location>
        <begin position="1"/>
        <end position="74"/>
    </location>
</feature>
<accession>A0A8H4TZN4</accession>
<dbReference type="Proteomes" id="UP000622797">
    <property type="component" value="Unassembled WGS sequence"/>
</dbReference>
<name>A0A8H4TZN4_9HYPO</name>
<keyword evidence="3" id="KW-1185">Reference proteome</keyword>
<feature type="compositionally biased region" description="Low complexity" evidence="1">
    <location>
        <begin position="47"/>
        <end position="57"/>
    </location>
</feature>
<protein>
    <submittedName>
        <fullName evidence="2">Uncharacterized protein</fullName>
    </submittedName>
</protein>
<reference evidence="2" key="2">
    <citation type="submission" date="2020-05" db="EMBL/GenBank/DDBJ databases">
        <authorList>
            <person name="Kim H.-S."/>
            <person name="Proctor R.H."/>
            <person name="Brown D.W."/>
        </authorList>
    </citation>
    <scope>NUCLEOTIDE SEQUENCE</scope>
    <source>
        <strain evidence="2">NRRL 20472</strain>
    </source>
</reference>
<dbReference type="AlphaFoldDB" id="A0A8H4TZN4"/>
<dbReference type="EMBL" id="JABEXW010000260">
    <property type="protein sequence ID" value="KAF4966974.1"/>
    <property type="molecule type" value="Genomic_DNA"/>
</dbReference>
<sequence>MVRNNYNAHAGRGGAYGRGAAPRSGAKRNFSNCSNQSRAPSGAINNQELQLQQQTGQPAPKRRALVCDIPSLPA</sequence>
<organism evidence="2 3">
    <name type="scientific">Fusarium sarcochroum</name>
    <dbReference type="NCBI Taxonomy" id="1208366"/>
    <lineage>
        <taxon>Eukaryota</taxon>
        <taxon>Fungi</taxon>
        <taxon>Dikarya</taxon>
        <taxon>Ascomycota</taxon>
        <taxon>Pezizomycotina</taxon>
        <taxon>Sordariomycetes</taxon>
        <taxon>Hypocreomycetidae</taxon>
        <taxon>Hypocreales</taxon>
        <taxon>Nectriaceae</taxon>
        <taxon>Fusarium</taxon>
        <taxon>Fusarium lateritium species complex</taxon>
    </lineage>
</organism>
<evidence type="ECO:0000313" key="3">
    <source>
        <dbReference type="Proteomes" id="UP000622797"/>
    </source>
</evidence>
<proteinExistence type="predicted"/>